<keyword evidence="5" id="KW-0677">Repeat</keyword>
<dbReference type="GO" id="GO:0051724">
    <property type="term" value="F:NAD transmembrane transporter activity"/>
    <property type="evidence" value="ECO:0007669"/>
    <property type="project" value="TreeGrafter"/>
</dbReference>
<feature type="transmembrane region" description="Helical" evidence="11">
    <location>
        <begin position="12"/>
        <end position="30"/>
    </location>
</feature>
<evidence type="ECO:0000313" key="13">
    <source>
        <dbReference type="RefSeq" id="XP_018330122.1"/>
    </source>
</evidence>
<dbReference type="STRING" id="224129.A0A1W4XBC5"/>
<dbReference type="InterPro" id="IPR018108">
    <property type="entry name" value="MCP_transmembrane"/>
</dbReference>
<keyword evidence="12" id="KW-1185">Reference proteome</keyword>
<dbReference type="PANTHER" id="PTHR45939:SF5">
    <property type="entry name" value="PEROXISOMAL MEMBRANE PROTEIN PMP34"/>
    <property type="match status" value="1"/>
</dbReference>
<accession>A0A1W4XBC5</accession>
<organism evidence="12 13">
    <name type="scientific">Agrilus planipennis</name>
    <name type="common">Emerald ash borer</name>
    <name type="synonym">Agrilus marcopoli</name>
    <dbReference type="NCBI Taxonomy" id="224129"/>
    <lineage>
        <taxon>Eukaryota</taxon>
        <taxon>Metazoa</taxon>
        <taxon>Ecdysozoa</taxon>
        <taxon>Arthropoda</taxon>
        <taxon>Hexapoda</taxon>
        <taxon>Insecta</taxon>
        <taxon>Pterygota</taxon>
        <taxon>Neoptera</taxon>
        <taxon>Endopterygota</taxon>
        <taxon>Coleoptera</taxon>
        <taxon>Polyphaga</taxon>
        <taxon>Elateriformia</taxon>
        <taxon>Buprestoidea</taxon>
        <taxon>Buprestidae</taxon>
        <taxon>Agrilinae</taxon>
        <taxon>Agrilus</taxon>
    </lineage>
</organism>
<proteinExistence type="inferred from homology"/>
<evidence type="ECO:0000256" key="2">
    <source>
        <dbReference type="ARBA" id="ARBA00006375"/>
    </source>
</evidence>
<keyword evidence="3 10" id="KW-0813">Transport</keyword>
<dbReference type="SUPFAM" id="SSF103506">
    <property type="entry name" value="Mitochondrial carrier"/>
    <property type="match status" value="1"/>
</dbReference>
<dbReference type="GeneID" id="108740335"/>
<dbReference type="PROSITE" id="PS50920">
    <property type="entry name" value="SOLCAR"/>
    <property type="match status" value="3"/>
</dbReference>
<evidence type="ECO:0000256" key="10">
    <source>
        <dbReference type="RuleBase" id="RU000488"/>
    </source>
</evidence>
<dbReference type="RefSeq" id="XP_025834867.1">
    <property type="nucleotide sequence ID" value="XM_025979082.1"/>
</dbReference>
<dbReference type="Pfam" id="PF00153">
    <property type="entry name" value="Mito_carr"/>
    <property type="match status" value="3"/>
</dbReference>
<dbReference type="OrthoDB" id="10266426at2759"/>
<dbReference type="PANTHER" id="PTHR45939">
    <property type="entry name" value="PEROXISOMAL MEMBRANE PROTEIN PMP34-RELATED"/>
    <property type="match status" value="1"/>
</dbReference>
<feature type="transmembrane region" description="Helical" evidence="11">
    <location>
        <begin position="254"/>
        <end position="276"/>
    </location>
</feature>
<evidence type="ECO:0000256" key="9">
    <source>
        <dbReference type="PROSITE-ProRule" id="PRU00282"/>
    </source>
</evidence>
<evidence type="ECO:0000313" key="14">
    <source>
        <dbReference type="RefSeq" id="XP_025834866.1"/>
    </source>
</evidence>
<name>A0A1W4XBC5_AGRPL</name>
<keyword evidence="8" id="KW-0576">Peroxisome</keyword>
<comment type="subcellular location">
    <subcellularLocation>
        <location evidence="1">Peroxisome membrane</location>
        <topology evidence="1">Multi-pass membrane protein</topology>
    </subcellularLocation>
</comment>
<dbReference type="KEGG" id="apln:108740335"/>
<feature type="repeat" description="Solcar" evidence="9">
    <location>
        <begin position="98"/>
        <end position="182"/>
    </location>
</feature>
<sequence>MTCQSIFSYETWVHATAGSLGSMIAMATFYPLDTIRFRQQLADSSLKNESVVSSLLQILQSEGIIALYQGLKPVLISLGVSNFVYFYTFHGLKKIFKESAKNDLSLSFVAGVINVLFTTPLWVVNSRLKVSHPPYYSNLIDGLIYIANSEGLKALWSGLGPSLILVLNPALQFTIYEALKRKISANSAGAYFLIGACAKVIATVLTYPLQLAQTRQRYGKGNKIGMVALLFSILKRNGPLALFNGLEAKLTQTVLTAALMFMCYEKIVFYVFRILLRGTNTKKLV</sequence>
<dbReference type="AlphaFoldDB" id="A0A1W4XBC5"/>
<dbReference type="GO" id="GO:0044610">
    <property type="term" value="F:FMN transmembrane transporter activity"/>
    <property type="evidence" value="ECO:0007669"/>
    <property type="project" value="TreeGrafter"/>
</dbReference>
<evidence type="ECO:0000256" key="5">
    <source>
        <dbReference type="ARBA" id="ARBA00022737"/>
    </source>
</evidence>
<gene>
    <name evidence="13 14 15" type="primary">LOC108740335</name>
</gene>
<feature type="transmembrane region" description="Helical" evidence="11">
    <location>
        <begin position="188"/>
        <end position="209"/>
    </location>
</feature>
<keyword evidence="4 9" id="KW-0812">Transmembrane</keyword>
<evidence type="ECO:0000256" key="1">
    <source>
        <dbReference type="ARBA" id="ARBA00004585"/>
    </source>
</evidence>
<protein>
    <submittedName>
        <fullName evidence="13">Peroxisomal membrane protein PMP34 isoform X1</fullName>
    </submittedName>
    <submittedName>
        <fullName evidence="14 15">Peroxisomal membrane protein PMP34 isoform X2</fullName>
    </submittedName>
</protein>
<dbReference type="InterPro" id="IPR052217">
    <property type="entry name" value="Mito/Peroxisomal_Carrier"/>
</dbReference>
<feature type="repeat" description="Solcar" evidence="9">
    <location>
        <begin position="9"/>
        <end position="95"/>
    </location>
</feature>
<dbReference type="GO" id="GO:0015228">
    <property type="term" value="F:coenzyme A transmembrane transporter activity"/>
    <property type="evidence" value="ECO:0007669"/>
    <property type="project" value="TreeGrafter"/>
</dbReference>
<evidence type="ECO:0000256" key="7">
    <source>
        <dbReference type="ARBA" id="ARBA00023136"/>
    </source>
</evidence>
<evidence type="ECO:0000313" key="15">
    <source>
        <dbReference type="RefSeq" id="XP_025834867.1"/>
    </source>
</evidence>
<dbReference type="InterPro" id="IPR023395">
    <property type="entry name" value="MCP_dom_sf"/>
</dbReference>
<evidence type="ECO:0000256" key="8">
    <source>
        <dbReference type="ARBA" id="ARBA00023140"/>
    </source>
</evidence>
<evidence type="ECO:0000313" key="12">
    <source>
        <dbReference type="Proteomes" id="UP000192223"/>
    </source>
</evidence>
<evidence type="ECO:0000256" key="4">
    <source>
        <dbReference type="ARBA" id="ARBA00022692"/>
    </source>
</evidence>
<dbReference type="RefSeq" id="XP_018330122.1">
    <property type="nucleotide sequence ID" value="XM_018474620.2"/>
</dbReference>
<keyword evidence="6 11" id="KW-1133">Transmembrane helix</keyword>
<reference evidence="13 14" key="1">
    <citation type="submission" date="2025-04" db="UniProtKB">
        <authorList>
            <consortium name="RefSeq"/>
        </authorList>
    </citation>
    <scope>IDENTIFICATION</scope>
    <source>
        <tissue evidence="13 14">Entire body</tissue>
    </source>
</reference>
<comment type="similarity">
    <text evidence="2 10">Belongs to the mitochondrial carrier (TC 2.A.29) family.</text>
</comment>
<dbReference type="GO" id="GO:0005778">
    <property type="term" value="C:peroxisomal membrane"/>
    <property type="evidence" value="ECO:0007669"/>
    <property type="project" value="UniProtKB-SubCell"/>
</dbReference>
<dbReference type="RefSeq" id="XP_025834866.1">
    <property type="nucleotide sequence ID" value="XM_025979081.1"/>
</dbReference>
<feature type="transmembrane region" description="Helical" evidence="11">
    <location>
        <begin position="104"/>
        <end position="124"/>
    </location>
</feature>
<dbReference type="GO" id="GO:0015230">
    <property type="term" value="F:FAD transmembrane transporter activity"/>
    <property type="evidence" value="ECO:0007669"/>
    <property type="project" value="TreeGrafter"/>
</dbReference>
<feature type="transmembrane region" description="Helical" evidence="11">
    <location>
        <begin position="154"/>
        <end position="176"/>
    </location>
</feature>
<dbReference type="Proteomes" id="UP000192223">
    <property type="component" value="Unplaced"/>
</dbReference>
<evidence type="ECO:0000256" key="6">
    <source>
        <dbReference type="ARBA" id="ARBA00022989"/>
    </source>
</evidence>
<dbReference type="GO" id="GO:0080122">
    <property type="term" value="F:AMP transmembrane transporter activity"/>
    <property type="evidence" value="ECO:0007669"/>
    <property type="project" value="TreeGrafter"/>
</dbReference>
<evidence type="ECO:0000256" key="3">
    <source>
        <dbReference type="ARBA" id="ARBA00022448"/>
    </source>
</evidence>
<dbReference type="GO" id="GO:0005347">
    <property type="term" value="F:ATP transmembrane transporter activity"/>
    <property type="evidence" value="ECO:0007669"/>
    <property type="project" value="TreeGrafter"/>
</dbReference>
<feature type="repeat" description="Solcar" evidence="9">
    <location>
        <begin position="186"/>
        <end position="270"/>
    </location>
</feature>
<keyword evidence="7 9" id="KW-0472">Membrane</keyword>
<dbReference type="Gene3D" id="1.50.40.10">
    <property type="entry name" value="Mitochondrial carrier domain"/>
    <property type="match status" value="2"/>
</dbReference>
<evidence type="ECO:0000256" key="11">
    <source>
        <dbReference type="SAM" id="Phobius"/>
    </source>
</evidence>
<dbReference type="GO" id="GO:0015217">
    <property type="term" value="F:ADP transmembrane transporter activity"/>
    <property type="evidence" value="ECO:0007669"/>
    <property type="project" value="TreeGrafter"/>
</dbReference>